<keyword evidence="2" id="KW-0689">Ribosomal protein</keyword>
<proteinExistence type="inferred from homology"/>
<feature type="region of interest" description="Disordered" evidence="7">
    <location>
        <begin position="376"/>
        <end position="404"/>
    </location>
</feature>
<dbReference type="GO" id="GO:1990904">
    <property type="term" value="C:ribonucleoprotein complex"/>
    <property type="evidence" value="ECO:0007669"/>
    <property type="project" value="UniProtKB-KW"/>
</dbReference>
<dbReference type="SMART" id="SM01403">
    <property type="entry name" value="Ribosomal_S10"/>
    <property type="match status" value="1"/>
</dbReference>
<evidence type="ECO:0000256" key="4">
    <source>
        <dbReference type="ARBA" id="ARBA00035261"/>
    </source>
</evidence>
<feature type="domain" description="Small ribosomal subunit protein uS10" evidence="8">
    <location>
        <begin position="89"/>
        <end position="186"/>
    </location>
</feature>
<dbReference type="EMBL" id="PYWC01000021">
    <property type="protein sequence ID" value="PWW77536.1"/>
    <property type="molecule type" value="Genomic_DNA"/>
</dbReference>
<evidence type="ECO:0000256" key="3">
    <source>
        <dbReference type="ARBA" id="ARBA00023274"/>
    </source>
</evidence>
<dbReference type="HAMAP" id="MF_00508">
    <property type="entry name" value="Ribosomal_uS10"/>
    <property type="match status" value="1"/>
</dbReference>
<feature type="region of interest" description="Disordered" evidence="7">
    <location>
        <begin position="429"/>
        <end position="498"/>
    </location>
</feature>
<dbReference type="InterPro" id="IPR001848">
    <property type="entry name" value="Ribosomal_uS10"/>
</dbReference>
<sequence length="532" mass="57972">MLAFRSRSAVTRVRAIRGSLGVCSLLPKSNFSAAALLSQETTEETFTSNPGTEAVTPDVDPEPRIPLSIQSVWYRPFRRKAEYGLPVCDLQIRSYSVRNLEFMCDFALRAAYYLNLPASGPVPLPRRTERWTVPRGHFAHKKSQENFERVTYKRLIQIKDGHPETVEIWLAYLKKHQFYGTGMKANVWGFEELGVGKRMNVSLDNLRDVATKPKWAHSGVRKTLETAEKVAEILNSPEYRALANKTDTEEAERELLQAAPLETVKLEGASEAEVDETIQKVGEEAMKAEESKEVAEVNEVDPIVDEMAELEEPTGFGAQPIDEVKVETQTDPLGPSSMIDDIVTTSSQAAEVPKPPPVTQTQEEVLAAFTPEVIPSEAKEVTDPPQDPSSDQAEGVVATPAPAETLTAATALAVDVPEDTAPEERLVETIGATPLPPEASATDPAIGTPATGATPTQDSCTGPSGTVAPVLEEELRPEAEPQDKAAQAAPEATRAQKAEAEVEMEVKKVAEETAAYELTREGAHDLKPEKKD</sequence>
<keyword evidence="10" id="KW-1185">Reference proteome</keyword>
<evidence type="ECO:0000256" key="6">
    <source>
        <dbReference type="ARBA" id="ARBA00078476"/>
    </source>
</evidence>
<name>A0A317SVW7_9PEZI</name>
<dbReference type="Gene3D" id="3.30.70.600">
    <property type="entry name" value="Ribosomal protein S10 domain"/>
    <property type="match status" value="1"/>
</dbReference>
<keyword evidence="3" id="KW-0687">Ribonucleoprotein</keyword>
<dbReference type="GO" id="GO:0005840">
    <property type="term" value="C:ribosome"/>
    <property type="evidence" value="ECO:0007669"/>
    <property type="project" value="UniProtKB-KW"/>
</dbReference>
<dbReference type="Pfam" id="PF00338">
    <property type="entry name" value="Ribosomal_S10"/>
    <property type="match status" value="1"/>
</dbReference>
<reference evidence="9 10" key="1">
    <citation type="submission" date="2018-03" db="EMBL/GenBank/DDBJ databases">
        <title>Genomes of Pezizomycetes fungi and the evolution of truffles.</title>
        <authorList>
            <person name="Murat C."/>
            <person name="Payen T."/>
            <person name="Noel B."/>
            <person name="Kuo A."/>
            <person name="Martin F.M."/>
        </authorList>
    </citation>
    <scope>NUCLEOTIDE SEQUENCE [LARGE SCALE GENOMIC DNA]</scope>
    <source>
        <strain evidence="9">091103-1</strain>
    </source>
</reference>
<feature type="compositionally biased region" description="Low complexity" evidence="7">
    <location>
        <begin position="484"/>
        <end position="493"/>
    </location>
</feature>
<accession>A0A317SVW7</accession>
<dbReference type="InterPro" id="IPR027486">
    <property type="entry name" value="Ribosomal_uS10_dom"/>
</dbReference>
<evidence type="ECO:0000313" key="9">
    <source>
        <dbReference type="EMBL" id="PWW77536.1"/>
    </source>
</evidence>
<evidence type="ECO:0000256" key="2">
    <source>
        <dbReference type="ARBA" id="ARBA00022980"/>
    </source>
</evidence>
<comment type="caution">
    <text evidence="9">The sequence shown here is derived from an EMBL/GenBank/DDBJ whole genome shotgun (WGS) entry which is preliminary data.</text>
</comment>
<dbReference type="OrthoDB" id="366214at2759"/>
<dbReference type="Proteomes" id="UP000246991">
    <property type="component" value="Unassembled WGS sequence"/>
</dbReference>
<feature type="compositionally biased region" description="Low complexity" evidence="7">
    <location>
        <begin position="441"/>
        <end position="456"/>
    </location>
</feature>
<dbReference type="AlphaFoldDB" id="A0A317SVW7"/>
<gene>
    <name evidence="9" type="ORF">C7212DRAFT_277498</name>
</gene>
<evidence type="ECO:0000313" key="10">
    <source>
        <dbReference type="Proteomes" id="UP000246991"/>
    </source>
</evidence>
<dbReference type="FunFam" id="3.30.70.600:FF:000003">
    <property type="entry name" value="30S ribosomal protein S10"/>
    <property type="match status" value="1"/>
</dbReference>
<protein>
    <recommendedName>
        <fullName evidence="4">Small ribosomal subunit protein uS10m</fullName>
    </recommendedName>
    <alternativeName>
        <fullName evidence="5">37S ribosomal protein S10, mitochondrial</fullName>
    </alternativeName>
    <alternativeName>
        <fullName evidence="6">Mitochondrial ribosomal small subunit protein 10</fullName>
    </alternativeName>
</protein>
<comment type="similarity">
    <text evidence="1">Belongs to the universal ribosomal protein uS10 family.</text>
</comment>
<dbReference type="GO" id="GO:0003735">
    <property type="term" value="F:structural constituent of ribosome"/>
    <property type="evidence" value="ECO:0007669"/>
    <property type="project" value="InterPro"/>
</dbReference>
<evidence type="ECO:0000256" key="7">
    <source>
        <dbReference type="SAM" id="MobiDB-lite"/>
    </source>
</evidence>
<evidence type="ECO:0000259" key="8">
    <source>
        <dbReference type="SMART" id="SM01403"/>
    </source>
</evidence>
<dbReference type="STRING" id="42249.A0A317SVW7"/>
<feature type="compositionally biased region" description="Basic and acidic residues" evidence="7">
    <location>
        <begin position="473"/>
        <end position="483"/>
    </location>
</feature>
<dbReference type="SUPFAM" id="SSF54999">
    <property type="entry name" value="Ribosomal protein S10"/>
    <property type="match status" value="1"/>
</dbReference>
<dbReference type="GO" id="GO:0006412">
    <property type="term" value="P:translation"/>
    <property type="evidence" value="ECO:0007669"/>
    <property type="project" value="InterPro"/>
</dbReference>
<evidence type="ECO:0000256" key="5">
    <source>
        <dbReference type="ARBA" id="ARBA00042916"/>
    </source>
</evidence>
<dbReference type="PANTHER" id="PTHR11700">
    <property type="entry name" value="30S RIBOSOMAL PROTEIN S10 FAMILY MEMBER"/>
    <property type="match status" value="1"/>
</dbReference>
<evidence type="ECO:0000256" key="1">
    <source>
        <dbReference type="ARBA" id="ARBA00007102"/>
    </source>
</evidence>
<dbReference type="InterPro" id="IPR036838">
    <property type="entry name" value="Ribosomal_uS10_dom_sf"/>
</dbReference>
<organism evidence="9 10">
    <name type="scientific">Tuber magnatum</name>
    <name type="common">white Piedmont truffle</name>
    <dbReference type="NCBI Taxonomy" id="42249"/>
    <lineage>
        <taxon>Eukaryota</taxon>
        <taxon>Fungi</taxon>
        <taxon>Dikarya</taxon>
        <taxon>Ascomycota</taxon>
        <taxon>Pezizomycotina</taxon>
        <taxon>Pezizomycetes</taxon>
        <taxon>Pezizales</taxon>
        <taxon>Tuberaceae</taxon>
        <taxon>Tuber</taxon>
    </lineage>
</organism>